<gene>
    <name evidence="1" type="ORF">PBI_ZYGOTAIGA_110</name>
</gene>
<proteinExistence type="predicted"/>
<evidence type="ECO:0000313" key="2">
    <source>
        <dbReference type="Proteomes" id="UP000223157"/>
    </source>
</evidence>
<protein>
    <submittedName>
        <fullName evidence="1">Uncharacterized protein</fullName>
    </submittedName>
</protein>
<dbReference type="EMBL" id="KM881426">
    <property type="protein sequence ID" value="AIX12787.1"/>
    <property type="molecule type" value="Genomic_DNA"/>
</dbReference>
<sequence>MGGPRVNTYLVRLADRHTGEGQRILVQDRNPSTDPATALDDMQRWVDAHKESFDPPLQIADPMVIDIHLLKMKRPARTVLPTATRVPL</sequence>
<organism evidence="1 2">
    <name type="scientific">Mycobacterium phage ZygoTaiga</name>
    <dbReference type="NCBI Taxonomy" id="1566994"/>
    <lineage>
        <taxon>Viruses</taxon>
        <taxon>Duplodnaviria</taxon>
        <taxon>Heunggongvirae</taxon>
        <taxon>Uroviricota</taxon>
        <taxon>Caudoviricetes</taxon>
        <taxon>Ceeclamvirinae</taxon>
        <taxon>Bixzunavirus</taxon>
        <taxon>Bixzunavirus Bxz1</taxon>
    </lineage>
</organism>
<reference evidence="1 2" key="1">
    <citation type="submission" date="2014-10" db="EMBL/GenBank/DDBJ databases">
        <authorList>
            <person name="Aguirre C.A."/>
            <person name="Archer J.A."/>
            <person name="Bates T."/>
            <person name="Ion J.M."/>
            <person name="Krejcarek O.E."/>
            <person name="Mitchell C.L."/>
            <person name="Montgomery E.A."/>
            <person name="Soder N.A."/>
            <person name="Verduzco J.A."/>
            <person name="Scherer A.E."/>
            <person name="Westholm D.E."/>
            <person name="Serrano M.G."/>
            <person name="Buck G."/>
            <person name="Lee V."/>
            <person name="Wang Y."/>
            <person name="Carvalho R."/>
            <person name="Voegtly L."/>
            <person name="Shi R."/>
            <person name="Duckworth R."/>
            <person name="Johnson A."/>
            <person name="Loviza R."/>
            <person name="Walstead R."/>
            <person name="Shah Z."/>
            <person name="Kiflezghi M."/>
            <person name="Wade K."/>
            <person name="Anders K.R."/>
            <person name="Braun M.A."/>
            <person name="Delesalle V.A."/>
            <person name="Hughes L.E."/>
            <person name="Ware V.C."/>
            <person name="Bradley K.W."/>
            <person name="Barker L.P."/>
            <person name="Asai D.J."/>
            <person name="Bowman C.A."/>
            <person name="Russell D.A."/>
            <person name="Pope W.H."/>
            <person name="Jacobs-Sera D."/>
            <person name="Hendrix R.W."/>
            <person name="Hatfull G.F."/>
        </authorList>
    </citation>
    <scope>NUCLEOTIDE SEQUENCE [LARGE SCALE GENOMIC DNA]</scope>
</reference>
<name>A0A0A0YQF6_9CAUD</name>
<dbReference type="Proteomes" id="UP000223157">
    <property type="component" value="Genome"/>
</dbReference>
<evidence type="ECO:0000313" key="1">
    <source>
        <dbReference type="EMBL" id="AIX12787.1"/>
    </source>
</evidence>
<accession>A0A0A0YQF6</accession>